<reference evidence="2" key="1">
    <citation type="submission" date="2021-12" db="EMBL/GenBank/DDBJ databases">
        <authorList>
            <person name="King R."/>
        </authorList>
    </citation>
    <scope>NUCLEOTIDE SEQUENCE</scope>
</reference>
<dbReference type="EMBL" id="OU893340">
    <property type="protein sequence ID" value="CAH0766747.1"/>
    <property type="molecule type" value="Genomic_DNA"/>
</dbReference>
<dbReference type="SUPFAM" id="SSF47095">
    <property type="entry name" value="HMG-box"/>
    <property type="match status" value="2"/>
</dbReference>
<sequence>MEQKVYKKSYPTTVLKLYIRLYCKKRNAPKNKMMEAIQSWVTLNENEREQFINKYKECEINYKKKMANYLSKAQPFLKKKYLKRNRAVSDLTVNKKLYNEQINTEKIVIDEEVPVPCTLEREVENLSSLDNMDEVGITHCDLNVTPQSPPRTDSFTNSNQTSNDILAEPVPPSTLYAKDLFKMIKSRNKHSTETWESLTSTQKSRYQKALSLLKDDYIVKFKSFLESLPSRQLFNYYNNYFS</sequence>
<feature type="region of interest" description="Disordered" evidence="1">
    <location>
        <begin position="146"/>
        <end position="168"/>
    </location>
</feature>
<accession>A0A9P0C3Z7</accession>
<feature type="compositionally biased region" description="Polar residues" evidence="1">
    <location>
        <begin position="146"/>
        <end position="164"/>
    </location>
</feature>
<dbReference type="Proteomes" id="UP001153714">
    <property type="component" value="Chromosome 9"/>
</dbReference>
<gene>
    <name evidence="2" type="ORF">DIATSA_LOCUS13805</name>
</gene>
<proteinExistence type="predicted"/>
<name>A0A9P0C3Z7_9NEOP</name>
<dbReference type="InterPro" id="IPR036910">
    <property type="entry name" value="HMG_box_dom_sf"/>
</dbReference>
<organism evidence="2 3">
    <name type="scientific">Diatraea saccharalis</name>
    <name type="common">sugarcane borer</name>
    <dbReference type="NCBI Taxonomy" id="40085"/>
    <lineage>
        <taxon>Eukaryota</taxon>
        <taxon>Metazoa</taxon>
        <taxon>Ecdysozoa</taxon>
        <taxon>Arthropoda</taxon>
        <taxon>Hexapoda</taxon>
        <taxon>Insecta</taxon>
        <taxon>Pterygota</taxon>
        <taxon>Neoptera</taxon>
        <taxon>Endopterygota</taxon>
        <taxon>Lepidoptera</taxon>
        <taxon>Glossata</taxon>
        <taxon>Ditrysia</taxon>
        <taxon>Pyraloidea</taxon>
        <taxon>Crambidae</taxon>
        <taxon>Crambinae</taxon>
        <taxon>Diatraea</taxon>
    </lineage>
</organism>
<dbReference type="OrthoDB" id="7492301at2759"/>
<evidence type="ECO:0000313" key="2">
    <source>
        <dbReference type="EMBL" id="CAH0766747.1"/>
    </source>
</evidence>
<evidence type="ECO:0000256" key="1">
    <source>
        <dbReference type="SAM" id="MobiDB-lite"/>
    </source>
</evidence>
<reference evidence="2" key="2">
    <citation type="submission" date="2022-10" db="EMBL/GenBank/DDBJ databases">
        <authorList>
            <consortium name="ENA_rothamsted_submissions"/>
            <consortium name="culmorum"/>
            <person name="King R."/>
        </authorList>
    </citation>
    <scope>NUCLEOTIDE SEQUENCE</scope>
</reference>
<dbReference type="GO" id="GO:0005634">
    <property type="term" value="C:nucleus"/>
    <property type="evidence" value="ECO:0007669"/>
    <property type="project" value="UniProtKB-ARBA"/>
</dbReference>
<evidence type="ECO:0000313" key="3">
    <source>
        <dbReference type="Proteomes" id="UP001153714"/>
    </source>
</evidence>
<dbReference type="AlphaFoldDB" id="A0A9P0C3Z7"/>
<evidence type="ECO:0008006" key="4">
    <source>
        <dbReference type="Google" id="ProtNLM"/>
    </source>
</evidence>
<protein>
    <recommendedName>
        <fullName evidence="4">HMG box domain-containing protein</fullName>
    </recommendedName>
</protein>
<keyword evidence="3" id="KW-1185">Reference proteome</keyword>